<dbReference type="Proteomes" id="UP000280296">
    <property type="component" value="Unassembled WGS sequence"/>
</dbReference>
<comment type="similarity">
    <text evidence="1">Belongs to the sulfatase family.</text>
</comment>
<dbReference type="PANTHER" id="PTHR43108">
    <property type="entry name" value="N-ACETYLGLUCOSAMINE-6-SULFATASE FAMILY MEMBER"/>
    <property type="match status" value="1"/>
</dbReference>
<keyword evidence="4" id="KW-0325">Glycoprotein</keyword>
<comment type="caution">
    <text evidence="6">The sequence shown here is derived from an EMBL/GenBank/DDBJ whole genome shotgun (WGS) entry which is preliminary data.</text>
</comment>
<dbReference type="InterPro" id="IPR024607">
    <property type="entry name" value="Sulfatase_CS"/>
</dbReference>
<evidence type="ECO:0000256" key="3">
    <source>
        <dbReference type="ARBA" id="ARBA00022801"/>
    </source>
</evidence>
<reference evidence="6 7" key="2">
    <citation type="submission" date="2019-01" db="EMBL/GenBank/DDBJ databases">
        <title>Tautonia sociabilis, a novel thermotolerant planctomycete of Isosphaeraceae family, isolated from a 4000 m deep subterranean habitat.</title>
        <authorList>
            <person name="Kovaleva O.L."/>
            <person name="Elcheninov A.G."/>
            <person name="Van Heerden E."/>
            <person name="Toshchakov S.V."/>
            <person name="Novikov A."/>
            <person name="Bonch-Osmolovskaya E.A."/>
            <person name="Kublanov I.V."/>
        </authorList>
    </citation>
    <scope>NUCLEOTIDE SEQUENCE [LARGE SCALE GENOMIC DNA]</scope>
    <source>
        <strain evidence="6 7">GM2012</strain>
    </source>
</reference>
<dbReference type="OrthoDB" id="237120at2"/>
<evidence type="ECO:0000256" key="1">
    <source>
        <dbReference type="ARBA" id="ARBA00008779"/>
    </source>
</evidence>
<dbReference type="EMBL" id="RYZH01000026">
    <property type="protein sequence ID" value="RUL87107.1"/>
    <property type="molecule type" value="Genomic_DNA"/>
</dbReference>
<accession>A0A432MIP6</accession>
<dbReference type="SUPFAM" id="SSF53649">
    <property type="entry name" value="Alkaline phosphatase-like"/>
    <property type="match status" value="1"/>
</dbReference>
<dbReference type="CDD" id="cd16031">
    <property type="entry name" value="G6S_like"/>
    <property type="match status" value="1"/>
</dbReference>
<evidence type="ECO:0000256" key="2">
    <source>
        <dbReference type="ARBA" id="ARBA00022729"/>
    </source>
</evidence>
<sequence>MALAMGLAMAPSATAGEDEGARGRPNVLVLFADDWRWDTLGYAGNRVVRTPVLDELAARGVWFRQARVTTSICWVSRASLFTGQWMSRHGGERARPMFRTPWSETYPALLRASGYWTGHVGKWHNGSFPSAEFDFGTSYHGRHFMTLPDGTRIHVTDRNERDALRFLDQRPKDRPFCLTVAFFAAHAEDRNPEQYLCQPESESLYQGVTIPVPATATASHFHRLPPFLATERNEGRVRWRWRFDSPEKYQDFVKRYYRLVTEVDTAIGRILEALEAQGELENTLIVFMGDNGYFLGEHGLADKWYPYEESIRVPLIVVDPRMPEAKRGTVNDAMVLNVDIAPTLLAAAGVPAPSGMQGKDAAPLYLDSRPPSWREEFYYEHPTVTSPDRIPASEAVVRQGEKYIYWPEFGTEELYDLEADPFEEHDRAADPAESSRLAELRRRLEELRAQAR</sequence>
<evidence type="ECO:0000313" key="7">
    <source>
        <dbReference type="Proteomes" id="UP000280296"/>
    </source>
</evidence>
<dbReference type="Pfam" id="PF00884">
    <property type="entry name" value="Sulfatase"/>
    <property type="match status" value="1"/>
</dbReference>
<dbReference type="AlphaFoldDB" id="A0A432MIP6"/>
<feature type="domain" description="Sulfatase N-terminal" evidence="5">
    <location>
        <begin position="25"/>
        <end position="350"/>
    </location>
</feature>
<dbReference type="Gene3D" id="3.40.720.10">
    <property type="entry name" value="Alkaline Phosphatase, subunit A"/>
    <property type="match status" value="1"/>
</dbReference>
<reference evidence="6 7" key="1">
    <citation type="submission" date="2018-12" db="EMBL/GenBank/DDBJ databases">
        <authorList>
            <person name="Toschakov S.V."/>
        </authorList>
    </citation>
    <scope>NUCLEOTIDE SEQUENCE [LARGE SCALE GENOMIC DNA]</scope>
    <source>
        <strain evidence="6 7">GM2012</strain>
    </source>
</reference>
<dbReference type="InterPro" id="IPR000917">
    <property type="entry name" value="Sulfatase_N"/>
</dbReference>
<dbReference type="GO" id="GO:0016787">
    <property type="term" value="F:hydrolase activity"/>
    <property type="evidence" value="ECO:0007669"/>
    <property type="project" value="UniProtKB-KW"/>
</dbReference>
<dbReference type="PROSITE" id="PS00149">
    <property type="entry name" value="SULFATASE_2"/>
    <property type="match status" value="1"/>
</dbReference>
<name>A0A432MIP6_9BACT</name>
<proteinExistence type="inferred from homology"/>
<evidence type="ECO:0000259" key="5">
    <source>
        <dbReference type="Pfam" id="PF00884"/>
    </source>
</evidence>
<keyword evidence="7" id="KW-1185">Reference proteome</keyword>
<evidence type="ECO:0000313" key="6">
    <source>
        <dbReference type="EMBL" id="RUL87107.1"/>
    </source>
</evidence>
<keyword evidence="3" id="KW-0378">Hydrolase</keyword>
<organism evidence="6 7">
    <name type="scientific">Tautonia sociabilis</name>
    <dbReference type="NCBI Taxonomy" id="2080755"/>
    <lineage>
        <taxon>Bacteria</taxon>
        <taxon>Pseudomonadati</taxon>
        <taxon>Planctomycetota</taxon>
        <taxon>Planctomycetia</taxon>
        <taxon>Isosphaerales</taxon>
        <taxon>Isosphaeraceae</taxon>
        <taxon>Tautonia</taxon>
    </lineage>
</organism>
<gene>
    <name evidence="6" type="ORF">TsocGM_14095</name>
</gene>
<evidence type="ECO:0000256" key="4">
    <source>
        <dbReference type="ARBA" id="ARBA00023180"/>
    </source>
</evidence>
<dbReference type="InterPro" id="IPR017850">
    <property type="entry name" value="Alkaline_phosphatase_core_sf"/>
</dbReference>
<dbReference type="PANTHER" id="PTHR43108:SF6">
    <property type="entry name" value="N-SULPHOGLUCOSAMINE SULPHOHYDROLASE"/>
    <property type="match status" value="1"/>
</dbReference>
<protein>
    <submittedName>
        <fullName evidence="6">DUF4976 domain-containing protein</fullName>
    </submittedName>
</protein>
<keyword evidence="2" id="KW-0732">Signal</keyword>